<evidence type="ECO:0000256" key="1">
    <source>
        <dbReference type="ARBA" id="ARBA00004370"/>
    </source>
</evidence>
<dbReference type="Pfam" id="PF04884">
    <property type="entry name" value="UVB_sens_prot"/>
    <property type="match status" value="1"/>
</dbReference>
<dbReference type="PANTHER" id="PTHR12770:SF31">
    <property type="entry name" value="RUS FAMILY MEMBER 1"/>
    <property type="match status" value="1"/>
</dbReference>
<dbReference type="EMBL" id="JAGTXO010000007">
    <property type="protein sequence ID" value="KAG8466985.1"/>
    <property type="molecule type" value="Genomic_DNA"/>
</dbReference>
<dbReference type="InterPro" id="IPR006968">
    <property type="entry name" value="RUS_fam"/>
</dbReference>
<dbReference type="InterPro" id="IPR055412">
    <property type="entry name" value="UVB_sens_C"/>
</dbReference>
<evidence type="ECO:0000313" key="8">
    <source>
        <dbReference type="EMBL" id="KAG8466985.1"/>
    </source>
</evidence>
<protein>
    <submittedName>
        <fullName evidence="8">Uncharacterized protein</fullName>
    </submittedName>
</protein>
<dbReference type="OrthoDB" id="364779at2759"/>
<keyword evidence="4" id="KW-1133">Transmembrane helix</keyword>
<sequence>MRVREIGAAGTAAVWLVDKAGGVQRRAHLSPRISASARERLWSLFARVFLPDGFPHSVRPEYATYQLYDTLQALCSYLRGILTTTAILEASGVGNETASPLAAAVAWVLRDGFGMLGSLIFAFCVGSRFDGGVKEWRLFADLINDVGLSLDMVAPLLPHRVLLLTSCGAMCKTMCGVAAGATRASITAHFALRDNLADVSTKEGAQETAVSLVGLLVGLALARAVHLSHARARLLFALLTAVHVLANYRGVRSLCLCSLNAQRAALLVDAVANGAPADRAAIARRERVLRWPVASRVLLGVRLGDAFRGPLAGLALAAAAEACAGERHVLWAEGGRVRALLRDGCEQADMLRAFVHARLLLRARTRWPPVASAADVRERCTEVAAARAEMCALLPRLLDSVREHGWSALRLHLGEGAHRYSWEA</sequence>
<feature type="domain" description="Protein root UVB sensitive/RUS" evidence="6">
    <location>
        <begin position="37"/>
        <end position="270"/>
    </location>
</feature>
<keyword evidence="3" id="KW-0812">Transmembrane</keyword>
<name>A0A8J6CEJ6_DIALT</name>
<accession>A0A8J6CEJ6</accession>
<evidence type="ECO:0000313" key="9">
    <source>
        <dbReference type="Proteomes" id="UP000751190"/>
    </source>
</evidence>
<dbReference type="GO" id="GO:0016020">
    <property type="term" value="C:membrane"/>
    <property type="evidence" value="ECO:0007669"/>
    <property type="project" value="UniProtKB-SubCell"/>
</dbReference>
<evidence type="ECO:0000256" key="2">
    <source>
        <dbReference type="ARBA" id="ARBA00007558"/>
    </source>
</evidence>
<evidence type="ECO:0000256" key="3">
    <source>
        <dbReference type="ARBA" id="ARBA00022692"/>
    </source>
</evidence>
<dbReference type="PANTHER" id="PTHR12770">
    <property type="entry name" value="RUS1 FAMILY PROTEIN C16ORF58"/>
    <property type="match status" value="1"/>
</dbReference>
<evidence type="ECO:0000259" key="6">
    <source>
        <dbReference type="Pfam" id="PF04884"/>
    </source>
</evidence>
<feature type="domain" description="Root UVB sensitive protein C-terminal" evidence="7">
    <location>
        <begin position="284"/>
        <end position="422"/>
    </location>
</feature>
<comment type="caution">
    <text evidence="8">The sequence shown here is derived from an EMBL/GenBank/DDBJ whole genome shotgun (WGS) entry which is preliminary data.</text>
</comment>
<gene>
    <name evidence="8" type="ORF">KFE25_008364</name>
</gene>
<keyword evidence="5" id="KW-0472">Membrane</keyword>
<reference evidence="8" key="1">
    <citation type="submission" date="2021-05" db="EMBL/GenBank/DDBJ databases">
        <title>The genome of the haptophyte Pavlova lutheri (Diacronema luteri, Pavlovales) - a model for lipid biosynthesis in eukaryotic algae.</title>
        <authorList>
            <person name="Hulatt C.J."/>
            <person name="Posewitz M.C."/>
        </authorList>
    </citation>
    <scope>NUCLEOTIDE SEQUENCE</scope>
    <source>
        <strain evidence="8">NIVA-4/92</strain>
    </source>
</reference>
<keyword evidence="9" id="KW-1185">Reference proteome</keyword>
<comment type="subcellular location">
    <subcellularLocation>
        <location evidence="1">Membrane</location>
    </subcellularLocation>
</comment>
<comment type="similarity">
    <text evidence="2">Belongs to the RUS1 family.</text>
</comment>
<evidence type="ECO:0000256" key="5">
    <source>
        <dbReference type="ARBA" id="ARBA00023136"/>
    </source>
</evidence>
<dbReference type="AlphaFoldDB" id="A0A8J6CEJ6"/>
<dbReference type="InterPro" id="IPR054549">
    <property type="entry name" value="UVB_sens_RUS_dom"/>
</dbReference>
<evidence type="ECO:0000259" key="7">
    <source>
        <dbReference type="Pfam" id="PF24160"/>
    </source>
</evidence>
<dbReference type="Pfam" id="PF24160">
    <property type="entry name" value="UVB_sens_C"/>
    <property type="match status" value="1"/>
</dbReference>
<organism evidence="8 9">
    <name type="scientific">Diacronema lutheri</name>
    <name type="common">Unicellular marine alga</name>
    <name type="synonym">Monochrysis lutheri</name>
    <dbReference type="NCBI Taxonomy" id="2081491"/>
    <lineage>
        <taxon>Eukaryota</taxon>
        <taxon>Haptista</taxon>
        <taxon>Haptophyta</taxon>
        <taxon>Pavlovophyceae</taxon>
        <taxon>Pavlovales</taxon>
        <taxon>Pavlovaceae</taxon>
        <taxon>Diacronema</taxon>
    </lineage>
</organism>
<evidence type="ECO:0000256" key="4">
    <source>
        <dbReference type="ARBA" id="ARBA00022989"/>
    </source>
</evidence>
<dbReference type="OMA" id="CCEMLAV"/>
<proteinExistence type="inferred from homology"/>
<dbReference type="Proteomes" id="UP000751190">
    <property type="component" value="Unassembled WGS sequence"/>
</dbReference>